<dbReference type="EMBL" id="AP025592">
    <property type="protein sequence ID" value="BDG09468.1"/>
    <property type="molecule type" value="Genomic_DNA"/>
</dbReference>
<evidence type="ECO:0000313" key="9">
    <source>
        <dbReference type="EMBL" id="BDG09468.1"/>
    </source>
</evidence>
<evidence type="ECO:0000256" key="1">
    <source>
        <dbReference type="ARBA" id="ARBA00004571"/>
    </source>
</evidence>
<proteinExistence type="predicted"/>
<dbReference type="Pfam" id="PF13620">
    <property type="entry name" value="CarboxypepD_reg"/>
    <property type="match status" value="1"/>
</dbReference>
<dbReference type="InterPro" id="IPR039426">
    <property type="entry name" value="TonB-dep_rcpt-like"/>
</dbReference>
<evidence type="ECO:0000256" key="2">
    <source>
        <dbReference type="ARBA" id="ARBA00022448"/>
    </source>
</evidence>
<keyword evidence="5" id="KW-0472">Membrane</keyword>
<dbReference type="InterPro" id="IPR057601">
    <property type="entry name" value="Oar-like_b-barrel"/>
</dbReference>
<evidence type="ECO:0000256" key="3">
    <source>
        <dbReference type="ARBA" id="ARBA00022452"/>
    </source>
</evidence>
<evidence type="ECO:0000256" key="7">
    <source>
        <dbReference type="SAM" id="SignalP"/>
    </source>
</evidence>
<dbReference type="Pfam" id="PF25183">
    <property type="entry name" value="OMP_b-brl_4"/>
    <property type="match status" value="1"/>
</dbReference>
<evidence type="ECO:0000256" key="5">
    <source>
        <dbReference type="ARBA" id="ARBA00023136"/>
    </source>
</evidence>
<keyword evidence="10" id="KW-1185">Reference proteome</keyword>
<dbReference type="Proteomes" id="UP001162734">
    <property type="component" value="Chromosome"/>
</dbReference>
<evidence type="ECO:0000256" key="6">
    <source>
        <dbReference type="ARBA" id="ARBA00023237"/>
    </source>
</evidence>
<dbReference type="Gene3D" id="2.170.130.10">
    <property type="entry name" value="TonB-dependent receptor, plug domain"/>
    <property type="match status" value="1"/>
</dbReference>
<reference evidence="10" key="1">
    <citation type="journal article" date="2022" name="Int. J. Syst. Evol. Microbiol.">
        <title>Anaeromyxobacter oryzae sp. nov., Anaeromyxobacter diazotrophicus sp. nov. and Anaeromyxobacter paludicola sp. nov., isolated from paddy soils.</title>
        <authorList>
            <person name="Itoh H."/>
            <person name="Xu Z."/>
            <person name="Mise K."/>
            <person name="Masuda Y."/>
            <person name="Ushijima N."/>
            <person name="Hayakawa C."/>
            <person name="Shiratori Y."/>
            <person name="Senoo K."/>
        </authorList>
    </citation>
    <scope>NUCLEOTIDE SEQUENCE [LARGE SCALE GENOMIC DNA]</scope>
    <source>
        <strain evidence="10">Red630</strain>
    </source>
</reference>
<dbReference type="Gene3D" id="2.40.170.20">
    <property type="entry name" value="TonB-dependent receptor, beta-barrel domain"/>
    <property type="match status" value="1"/>
</dbReference>
<dbReference type="Gene3D" id="2.60.40.1120">
    <property type="entry name" value="Carboxypeptidase-like, regulatory domain"/>
    <property type="match status" value="1"/>
</dbReference>
<dbReference type="InterPro" id="IPR036942">
    <property type="entry name" value="Beta-barrel_TonB_sf"/>
</dbReference>
<dbReference type="PANTHER" id="PTHR30069:SF46">
    <property type="entry name" value="OAR PROTEIN"/>
    <property type="match status" value="1"/>
</dbReference>
<keyword evidence="3" id="KW-1134">Transmembrane beta strand</keyword>
<feature type="domain" description="TonB-dependent transporter Oar-like beta-barrel" evidence="8">
    <location>
        <begin position="234"/>
        <end position="660"/>
    </location>
</feature>
<sequence length="1104" mass="119552">MRKRLLRLLWSAPLALLFAAGLASAQTTGSVIGVITDASTGKPVAGALVIATSPNLQGEQTAVTDGSGSYRITQLPPGQYKLAVQLEGFKPAERSDISIRLDKTIRANMAVVPEAVQMEEQVVKTGIAPVINVGSAETGTVVSKEFVANVPVGRDFQSTAIVTPGAQVDTYGISFNGATSPENSYILDGQNVTDPAYGVLGSNILTNFVEEVDVKSGSFMPEYGRTTAGIINVVTKSGSNEFHGSVFGNITPGFLSPSGTQVGRNGEAIARETTFNHGGYIADFGAELGGPIMKDKLWFYVGFAPTLHREVSRRYYQAAQQAFNADGTPTLDGNNKPVAKIDPNSGFAVTKELPGTSRYFNDDNNGYQLTSKLTYLFNENHSFTVSFYRAPSDRNYLTNANATESAGMTAYKENPNDLIGRYTGKFLDKHLVIEAQGGWHHQTTESDPKSYTVNGDVINQATTSQVIWQRTHDLQQFTGAIPGCETGAAGFTPCNVTNFWTGGYGFIETLKLDRYSGKVSATYLMELLGHHAWKAGVDIEQSRYDHAKTYSGGAIVRERTNALTASGTYRFQDYRQFGIASDDGSSIDTLGGTYALHVQSITNSRAYYIQDSWSILDTLTLNAGVRWETQDMYKNGSDFKNFNITDSIGPRVQAIWDFTGQGRGKVSANWGRFYEALPLDMGDRSFGGETQVRDYRNCTGVIDPKGDLSHVGGSPRLCPVMVGTASPFGQTYAPYSTPVVPVAPDLKAQYVDMFGGAVEYEILPDLSIGVTYEGRRLGRVIEDMSTNDGVNFFIANPAESKPFLVNAAGDKVVTSCPTNDCTKVDPSGGYSTDAVTGRVYFAKEPAPERKYDGITFEVKKNFSNHWLGQASYTYSSFRGNYPGLFRTENAQLDPNILSEYDLPSLLPNKNGPLPGDKPHQIKLYGAYIWDLTKKLNVTTGAAFRAQSGTPINVLGAHPDYGNGEAFILPRGSGGRTPFNTQLDLLGSVDYVIAAPYTLKFTVSVFNVLNKQETLNVDQNYTFDSVQPIVGGQCSSRNGASSKDPIAGVQADCPDIKYLTTTDGRPVTPNKNYGRPANAPAPTYGYAPPAYQVPLQVRLGVALTF</sequence>
<feature type="chain" id="PRO_5045476534" evidence="7">
    <location>
        <begin position="26"/>
        <end position="1104"/>
    </location>
</feature>
<dbReference type="InterPro" id="IPR037066">
    <property type="entry name" value="Plug_dom_sf"/>
</dbReference>
<keyword evidence="2" id="KW-0813">Transport</keyword>
<comment type="subcellular location">
    <subcellularLocation>
        <location evidence="1">Cell outer membrane</location>
        <topology evidence="1">Multi-pass membrane protein</topology>
    </subcellularLocation>
</comment>
<evidence type="ECO:0000256" key="4">
    <source>
        <dbReference type="ARBA" id="ARBA00022692"/>
    </source>
</evidence>
<dbReference type="PANTHER" id="PTHR30069">
    <property type="entry name" value="TONB-DEPENDENT OUTER MEMBRANE RECEPTOR"/>
    <property type="match status" value="1"/>
</dbReference>
<protein>
    <submittedName>
        <fullName evidence="9">Membrane protein</fullName>
    </submittedName>
</protein>
<gene>
    <name evidence="9" type="ORF">AMPC_25810</name>
</gene>
<keyword evidence="7" id="KW-0732">Signal</keyword>
<evidence type="ECO:0000259" key="8">
    <source>
        <dbReference type="Pfam" id="PF25183"/>
    </source>
</evidence>
<organism evidence="9 10">
    <name type="scientific">Anaeromyxobacter paludicola</name>
    <dbReference type="NCBI Taxonomy" id="2918171"/>
    <lineage>
        <taxon>Bacteria</taxon>
        <taxon>Pseudomonadati</taxon>
        <taxon>Myxococcota</taxon>
        <taxon>Myxococcia</taxon>
        <taxon>Myxococcales</taxon>
        <taxon>Cystobacterineae</taxon>
        <taxon>Anaeromyxobacteraceae</taxon>
        <taxon>Anaeromyxobacter</taxon>
    </lineage>
</organism>
<feature type="signal peptide" evidence="7">
    <location>
        <begin position="1"/>
        <end position="25"/>
    </location>
</feature>
<dbReference type="InterPro" id="IPR013784">
    <property type="entry name" value="Carb-bd-like_fold"/>
</dbReference>
<evidence type="ECO:0000313" key="10">
    <source>
        <dbReference type="Proteomes" id="UP001162734"/>
    </source>
</evidence>
<dbReference type="RefSeq" id="WP_248341694.1">
    <property type="nucleotide sequence ID" value="NZ_AP025592.1"/>
</dbReference>
<dbReference type="SUPFAM" id="SSF56935">
    <property type="entry name" value="Porins"/>
    <property type="match status" value="1"/>
</dbReference>
<keyword evidence="6" id="KW-0998">Cell outer membrane</keyword>
<name>A0ABN6NAX6_9BACT</name>
<dbReference type="SUPFAM" id="SSF49452">
    <property type="entry name" value="Starch-binding domain-like"/>
    <property type="match status" value="1"/>
</dbReference>
<accession>A0ABN6NAX6</accession>
<keyword evidence="4" id="KW-0812">Transmembrane</keyword>